<dbReference type="PANTHER" id="PTHR13931">
    <property type="entry name" value="UBIQUITINATION FACTOR E4"/>
    <property type="match status" value="1"/>
</dbReference>
<dbReference type="Pfam" id="PF04564">
    <property type="entry name" value="U-box"/>
    <property type="match status" value="1"/>
</dbReference>
<evidence type="ECO:0000256" key="5">
    <source>
        <dbReference type="ARBA" id="ARBA00022490"/>
    </source>
</evidence>
<dbReference type="GO" id="GO:0005634">
    <property type="term" value="C:nucleus"/>
    <property type="evidence" value="ECO:0007669"/>
    <property type="project" value="UniProtKB-SubCell"/>
</dbReference>
<name>M1K837_ENCCN</name>
<evidence type="ECO:0000256" key="7">
    <source>
        <dbReference type="ARBA" id="ARBA00022786"/>
    </source>
</evidence>
<dbReference type="PANTHER" id="PTHR13931:SF2">
    <property type="entry name" value="UBIQUITIN CONJUGATION FACTOR E4 B"/>
    <property type="match status" value="1"/>
</dbReference>
<dbReference type="VEuPathDB" id="MicrosporidiaDB:AEWD_041170"/>
<dbReference type="EMBL" id="KC513606">
    <property type="protein sequence ID" value="AGE95205.1"/>
    <property type="molecule type" value="Genomic_DNA"/>
</dbReference>
<dbReference type="InterPro" id="IPR013083">
    <property type="entry name" value="Znf_RING/FYVE/PHD"/>
</dbReference>
<dbReference type="AlphaFoldDB" id="M1K837"/>
<dbReference type="SMART" id="SM00504">
    <property type="entry name" value="Ubox"/>
    <property type="match status" value="1"/>
</dbReference>
<comment type="similarity">
    <text evidence="4">Belongs to the ubiquitin conjugation factor E4 family.</text>
</comment>
<dbReference type="GO" id="GO:0034450">
    <property type="term" value="F:ubiquitin-ubiquitin ligase activity"/>
    <property type="evidence" value="ECO:0007669"/>
    <property type="project" value="InterPro"/>
</dbReference>
<keyword evidence="6" id="KW-0808">Transferase</keyword>
<keyword evidence="5" id="KW-0963">Cytoplasm</keyword>
<organism evidence="11">
    <name type="scientific">Encephalitozoon cuniculi</name>
    <name type="common">Microsporidian parasite</name>
    <dbReference type="NCBI Taxonomy" id="6035"/>
    <lineage>
        <taxon>Eukaryota</taxon>
        <taxon>Fungi</taxon>
        <taxon>Fungi incertae sedis</taxon>
        <taxon>Microsporidia</taxon>
        <taxon>Unikaryonidae</taxon>
        <taxon>Encephalitozoon</taxon>
    </lineage>
</organism>
<evidence type="ECO:0000256" key="9">
    <source>
        <dbReference type="SAM" id="Coils"/>
    </source>
</evidence>
<dbReference type="GO" id="GO:0000209">
    <property type="term" value="P:protein polyubiquitination"/>
    <property type="evidence" value="ECO:0007669"/>
    <property type="project" value="TreeGrafter"/>
</dbReference>
<proteinExistence type="inferred from homology"/>
<dbReference type="GO" id="GO:0000151">
    <property type="term" value="C:ubiquitin ligase complex"/>
    <property type="evidence" value="ECO:0007669"/>
    <property type="project" value="InterPro"/>
</dbReference>
<keyword evidence="9" id="KW-0175">Coiled coil</keyword>
<dbReference type="InterPro" id="IPR003613">
    <property type="entry name" value="Ubox_domain"/>
</dbReference>
<dbReference type="VEuPathDB" id="MicrosporidiaDB:ECU04_1210"/>
<evidence type="ECO:0000256" key="2">
    <source>
        <dbReference type="ARBA" id="ARBA00004496"/>
    </source>
</evidence>
<comment type="subcellular location">
    <subcellularLocation>
        <location evidence="2">Cytoplasm</location>
    </subcellularLocation>
    <subcellularLocation>
        <location evidence="1">Nucleus</location>
    </subcellularLocation>
</comment>
<evidence type="ECO:0000259" key="10">
    <source>
        <dbReference type="SMART" id="SM00504"/>
    </source>
</evidence>
<dbReference type="SUPFAM" id="SSF57850">
    <property type="entry name" value="RING/U-box"/>
    <property type="match status" value="1"/>
</dbReference>
<dbReference type="VEuPathDB" id="MicrosporidiaDB:AEWQ_041160"/>
<evidence type="ECO:0000256" key="1">
    <source>
        <dbReference type="ARBA" id="ARBA00004123"/>
    </source>
</evidence>
<reference evidence="11" key="1">
    <citation type="journal article" date="2013" name="Eukaryot. Cell">
        <title>Extremely Reduced Levels of Heterozygosity in the Vertebrate Pathogen Encephalitozoon cuniculi.</title>
        <authorList>
            <person name="Selman M."/>
            <person name="Sak B."/>
            <person name="Kvac M."/>
            <person name="Farinelli L."/>
            <person name="Weiss L.M."/>
            <person name="Corradi N."/>
        </authorList>
    </citation>
    <scope>NUCLEOTIDE SEQUENCE</scope>
</reference>
<dbReference type="GO" id="GO:0036503">
    <property type="term" value="P:ERAD pathway"/>
    <property type="evidence" value="ECO:0007669"/>
    <property type="project" value="InterPro"/>
</dbReference>
<evidence type="ECO:0000256" key="3">
    <source>
        <dbReference type="ARBA" id="ARBA00004906"/>
    </source>
</evidence>
<dbReference type="Pfam" id="PF10408">
    <property type="entry name" value="Ufd2P_core"/>
    <property type="match status" value="2"/>
</dbReference>
<accession>M1K837</accession>
<dbReference type="GO" id="GO:0005737">
    <property type="term" value="C:cytoplasm"/>
    <property type="evidence" value="ECO:0007669"/>
    <property type="project" value="UniProtKB-SubCell"/>
</dbReference>
<dbReference type="Gene3D" id="3.30.40.10">
    <property type="entry name" value="Zinc/RING finger domain, C3HC4 (zinc finger)"/>
    <property type="match status" value="1"/>
</dbReference>
<dbReference type="VEuPathDB" id="MicrosporidiaDB:AEWR_041160"/>
<dbReference type="GO" id="GO:0006511">
    <property type="term" value="P:ubiquitin-dependent protein catabolic process"/>
    <property type="evidence" value="ECO:0007669"/>
    <property type="project" value="InterPro"/>
</dbReference>
<dbReference type="VEuPathDB" id="MicrosporidiaDB:M970_041160"/>
<feature type="domain" description="U-box" evidence="10">
    <location>
        <begin position="736"/>
        <end position="799"/>
    </location>
</feature>
<keyword evidence="8" id="KW-0539">Nucleus</keyword>
<protein>
    <submittedName>
        <fullName evidence="11">Ubiquitin fusion degradation protein 2</fullName>
    </submittedName>
</protein>
<evidence type="ECO:0000256" key="6">
    <source>
        <dbReference type="ARBA" id="ARBA00022679"/>
    </source>
</evidence>
<dbReference type="InterPro" id="IPR045132">
    <property type="entry name" value="UBE4"/>
</dbReference>
<evidence type="ECO:0000313" key="11">
    <source>
        <dbReference type="EMBL" id="AGE95205.1"/>
    </source>
</evidence>
<gene>
    <name evidence="11" type="ORF">ECU04_1210</name>
</gene>
<evidence type="ECO:0000256" key="8">
    <source>
        <dbReference type="ARBA" id="ARBA00023242"/>
    </source>
</evidence>
<feature type="coiled-coil region" evidence="9">
    <location>
        <begin position="542"/>
        <end position="572"/>
    </location>
</feature>
<sequence length="809" mass="93464">MEYPGMNRRELYEVFGHGVPADMDPVEADEAECIRLSYITNNSSENILLTLIPRYKSSYSQESAKFLIETIAMIVNNPEMAGSAFSPVALIPLVTNTFGASYFDVMECFEKLSEIEGMARKMLLPMIYGLSFKCSQLDAASNIANYTSALEALTGLHGVLEELKNEVYWGLGNARPGKDVILDFPIYSGFPCGFPCFLDGFFEPFIYKKCDYAAPALDYLGISTREVVEKSRRSYRTLSDHSYKMHQIIHSIVKSSKELKANFMKYVSKVISVSKERSKTIFSWRENISDGFAYNMSMVMSRFNRKVIDGDMVDKINPENVEEISLDSFPTFCYFTKIHLLFTSCVKFGEYIRSLAYECRLLDGDGGERMEAYRKGIDSKMSALNGFLFMTDLFADEKPFTDFMTEYTAEVEYPWPDFYYKTLLWMQEMTLDLIKSATISNALNKVMESIMDWRSPIFKKEVVKIVSHRSSAIKFTMLNRIIDYYNSLGRDEMRMEPRSIIHSIFKEGKVFSRMNVCRRNITFINCMMKDFEYSLSEGLSSIKDIKEDMKVVEELSRELDEAKKERVEEKKIESISERIGSLRKSIRFSKNKARNSFLYVDGCFDLFTHILDEKPDLFLVDEMISNFVRVLNCNLKIITGPKCTDLVIKSPEQYGFDAKNLLRRMVMVYIRIRSSKFVEMVASDKMYFDIDFFRTALRICENKYLINESQVEELRSLIDRLEKVEVIEKVESVPDEFIDPLTFNPIRNPVKLLTSRITVDRSTYDMLMMNGGIDPFNRMPLTEDMVIEDAELKEKINRYYGCSGQGGEA</sequence>
<evidence type="ECO:0000256" key="4">
    <source>
        <dbReference type="ARBA" id="ARBA00007434"/>
    </source>
</evidence>
<dbReference type="InterPro" id="IPR019474">
    <property type="entry name" value="Ub_conjug_fac_E4_core"/>
</dbReference>
<keyword evidence="7" id="KW-0833">Ubl conjugation pathway</keyword>
<comment type="pathway">
    <text evidence="3">Protein modification; protein ubiquitination.</text>
</comment>
<dbReference type="UniPathway" id="UPA00143"/>